<evidence type="ECO:0000313" key="3">
    <source>
        <dbReference type="Proteomes" id="UP000055024"/>
    </source>
</evidence>
<proteinExistence type="predicted"/>
<protein>
    <submittedName>
        <fullName evidence="1">Uncharacterized protein</fullName>
    </submittedName>
</protein>
<accession>A0A0V1GQW7</accession>
<comment type="caution">
    <text evidence="1">The sequence shown here is derived from an EMBL/GenBank/DDBJ whole genome shotgun (WGS) entry which is preliminary data.</text>
</comment>
<evidence type="ECO:0000313" key="1">
    <source>
        <dbReference type="EMBL" id="KRZ00593.1"/>
    </source>
</evidence>
<dbReference type="EMBL" id="JYDP01000441">
    <property type="protein sequence ID" value="KRZ00594.1"/>
    <property type="molecule type" value="Genomic_DNA"/>
</dbReference>
<sequence length="67" mass="7929">MFPLLKCKHPGSVLRELQRGCFPPTKFRNFRKWYFFPKMTGIHLEKSQNYNEPGNTLHESSFVEIVA</sequence>
<evidence type="ECO:0000313" key="2">
    <source>
        <dbReference type="EMBL" id="KRZ00594.1"/>
    </source>
</evidence>
<organism evidence="1 3">
    <name type="scientific">Trichinella zimbabwensis</name>
    <dbReference type="NCBI Taxonomy" id="268475"/>
    <lineage>
        <taxon>Eukaryota</taxon>
        <taxon>Metazoa</taxon>
        <taxon>Ecdysozoa</taxon>
        <taxon>Nematoda</taxon>
        <taxon>Enoplea</taxon>
        <taxon>Dorylaimia</taxon>
        <taxon>Trichinellida</taxon>
        <taxon>Trichinellidae</taxon>
        <taxon>Trichinella</taxon>
    </lineage>
</organism>
<dbReference type="EMBL" id="JYDP01000441">
    <property type="protein sequence ID" value="KRZ00593.1"/>
    <property type="molecule type" value="Genomic_DNA"/>
</dbReference>
<dbReference type="Proteomes" id="UP000055024">
    <property type="component" value="Unassembled WGS sequence"/>
</dbReference>
<keyword evidence="3" id="KW-1185">Reference proteome</keyword>
<dbReference type="AlphaFoldDB" id="A0A0V1GQW7"/>
<name>A0A0V1GQW7_9BILA</name>
<gene>
    <name evidence="1" type="ORF">T11_11763</name>
    <name evidence="2" type="ORF">T11_37</name>
</gene>
<reference evidence="1 3" key="1">
    <citation type="submission" date="2015-01" db="EMBL/GenBank/DDBJ databases">
        <title>Evolution of Trichinella species and genotypes.</title>
        <authorList>
            <person name="Korhonen P.K."/>
            <person name="Edoardo P."/>
            <person name="Giuseppe L.R."/>
            <person name="Gasser R.B."/>
        </authorList>
    </citation>
    <scope>NUCLEOTIDE SEQUENCE [LARGE SCALE GENOMIC DNA]</scope>
    <source>
        <strain evidence="1">ISS1029</strain>
    </source>
</reference>